<evidence type="ECO:0000256" key="5">
    <source>
        <dbReference type="SAM" id="Phobius"/>
    </source>
</evidence>
<feature type="transmembrane region" description="Helical" evidence="5">
    <location>
        <begin position="66"/>
        <end position="83"/>
    </location>
</feature>
<evidence type="ECO:0000313" key="7">
    <source>
        <dbReference type="Proteomes" id="UP000006346"/>
    </source>
</evidence>
<dbReference type="KEGG" id="dor:Desor_1177"/>
<name>G7WCT8_DESOD</name>
<proteinExistence type="predicted"/>
<dbReference type="CDD" id="cd16914">
    <property type="entry name" value="EcfT"/>
    <property type="match status" value="1"/>
</dbReference>
<feature type="transmembrane region" description="Helical" evidence="5">
    <location>
        <begin position="21"/>
        <end position="54"/>
    </location>
</feature>
<feature type="transmembrane region" description="Helical" evidence="5">
    <location>
        <begin position="236"/>
        <end position="257"/>
    </location>
</feature>
<keyword evidence="3 5" id="KW-1133">Transmembrane helix</keyword>
<dbReference type="InterPro" id="IPR003339">
    <property type="entry name" value="ABC/ECF_trnsptr_transmembrane"/>
</dbReference>
<dbReference type="Proteomes" id="UP000006346">
    <property type="component" value="Chromosome"/>
</dbReference>
<dbReference type="HOGENOM" id="CLU_056469_1_2_9"/>
<dbReference type="OrthoDB" id="8075495at2"/>
<dbReference type="RefSeq" id="WP_014183665.1">
    <property type="nucleotide sequence ID" value="NC_016584.1"/>
</dbReference>
<accession>G7WCT8</accession>
<dbReference type="PANTHER" id="PTHR33514">
    <property type="entry name" value="PROTEIN ABCI12, CHLOROPLASTIC"/>
    <property type="match status" value="1"/>
</dbReference>
<gene>
    <name evidence="6" type="ordered locus">Desor_1177</name>
</gene>
<dbReference type="PATRIC" id="fig|768706.3.peg.1159"/>
<dbReference type="GO" id="GO:0005886">
    <property type="term" value="C:plasma membrane"/>
    <property type="evidence" value="ECO:0007669"/>
    <property type="project" value="UniProtKB-ARBA"/>
</dbReference>
<dbReference type="AlphaFoldDB" id="G7WCT8"/>
<dbReference type="STRING" id="768706.Desor_1177"/>
<keyword evidence="4 5" id="KW-0472">Membrane</keyword>
<evidence type="ECO:0000313" key="6">
    <source>
        <dbReference type="EMBL" id="AET66844.1"/>
    </source>
</evidence>
<sequence>MYKLGQYVYQESPVHSRDPRVKLIAVIALSIMIFKVNMVGLLVVSVAALVVSLLARLPLSAVLRTVHPVLPFFSFLFLMYIFFTPGRSIPPFPIGPMQISYEGLNLGIIQVWKFLLLVVAASILTMTTTQSEITMGLERLLRPIRITGISSHDIAMLIALALRFMPTLMDEMNSVSQAQLARGANFNPRRLRGKIRVISYLAVPLAVKVFSRCDELVDAMQARGYQQGQRTYLRELVLSPSDYGLIAAILVVLIVVIV</sequence>
<keyword evidence="2 5" id="KW-0812">Transmembrane</keyword>
<dbReference type="EMBL" id="CP003108">
    <property type="protein sequence ID" value="AET66844.1"/>
    <property type="molecule type" value="Genomic_DNA"/>
</dbReference>
<reference evidence="6 7" key="2">
    <citation type="journal article" date="2012" name="J. Bacteriol.">
        <title>Complete genome sequences of Desulfosporosinus orientis DSM765T, Desulfosporosinus youngiae DSM17734T, Desulfosporosinus meridiei DSM13257T, and Desulfosporosinus acidiphilus DSM22704T.</title>
        <authorList>
            <person name="Pester M."/>
            <person name="Brambilla E."/>
            <person name="Alazard D."/>
            <person name="Rattei T."/>
            <person name="Weinmaier T."/>
            <person name="Han J."/>
            <person name="Lucas S."/>
            <person name="Lapidus A."/>
            <person name="Cheng J.F."/>
            <person name="Goodwin L."/>
            <person name="Pitluck S."/>
            <person name="Peters L."/>
            <person name="Ovchinnikova G."/>
            <person name="Teshima H."/>
            <person name="Detter J.C."/>
            <person name="Han C.S."/>
            <person name="Tapia R."/>
            <person name="Land M.L."/>
            <person name="Hauser L."/>
            <person name="Kyrpides N.C."/>
            <person name="Ivanova N.N."/>
            <person name="Pagani I."/>
            <person name="Huntmann M."/>
            <person name="Wei C.L."/>
            <person name="Davenport K.W."/>
            <person name="Daligault H."/>
            <person name="Chain P.S."/>
            <person name="Chen A."/>
            <person name="Mavromatis K."/>
            <person name="Markowitz V."/>
            <person name="Szeto E."/>
            <person name="Mikhailova N."/>
            <person name="Pati A."/>
            <person name="Wagner M."/>
            <person name="Woyke T."/>
            <person name="Ollivier B."/>
            <person name="Klenk H.P."/>
            <person name="Spring S."/>
            <person name="Loy A."/>
        </authorList>
    </citation>
    <scope>NUCLEOTIDE SEQUENCE [LARGE SCALE GENOMIC DNA]</scope>
    <source>
        <strain evidence="7">ATCC 19365 / DSM 765 / NCIMB 8382 / VKM B-1628</strain>
    </source>
</reference>
<evidence type="ECO:0000256" key="2">
    <source>
        <dbReference type="ARBA" id="ARBA00022692"/>
    </source>
</evidence>
<dbReference type="PANTHER" id="PTHR33514:SF13">
    <property type="entry name" value="PROTEIN ABCI12, CHLOROPLASTIC"/>
    <property type="match status" value="1"/>
</dbReference>
<keyword evidence="7" id="KW-1185">Reference proteome</keyword>
<feature type="transmembrane region" description="Helical" evidence="5">
    <location>
        <begin position="104"/>
        <end position="124"/>
    </location>
</feature>
<evidence type="ECO:0000256" key="1">
    <source>
        <dbReference type="ARBA" id="ARBA00004141"/>
    </source>
</evidence>
<dbReference type="eggNOG" id="COG0619">
    <property type="taxonomic scope" value="Bacteria"/>
</dbReference>
<evidence type="ECO:0000256" key="3">
    <source>
        <dbReference type="ARBA" id="ARBA00022989"/>
    </source>
</evidence>
<organism evidence="6 7">
    <name type="scientific">Desulfosporosinus orientis (strain ATCC 19365 / DSM 765 / NCIMB 8382 / VKM B-1628 / Singapore I)</name>
    <name type="common">Desulfotomaculum orientis</name>
    <dbReference type="NCBI Taxonomy" id="768706"/>
    <lineage>
        <taxon>Bacteria</taxon>
        <taxon>Bacillati</taxon>
        <taxon>Bacillota</taxon>
        <taxon>Clostridia</taxon>
        <taxon>Eubacteriales</taxon>
        <taxon>Desulfitobacteriaceae</taxon>
        <taxon>Desulfosporosinus</taxon>
    </lineage>
</organism>
<dbReference type="Pfam" id="PF02361">
    <property type="entry name" value="CbiQ"/>
    <property type="match status" value="1"/>
</dbReference>
<protein>
    <submittedName>
        <fullName evidence="6">ABC-type cobalt transport system, permease component CbiQ</fullName>
    </submittedName>
</protein>
<evidence type="ECO:0000256" key="4">
    <source>
        <dbReference type="ARBA" id="ARBA00023136"/>
    </source>
</evidence>
<reference evidence="7" key="1">
    <citation type="submission" date="2011-11" db="EMBL/GenBank/DDBJ databases">
        <title>Complete sequence of Desulfosporosinus orientis DSM 765.</title>
        <authorList>
            <person name="Lucas S."/>
            <person name="Han J."/>
            <person name="Lapidus A."/>
            <person name="Cheng J.-F."/>
            <person name="Goodwin L."/>
            <person name="Pitluck S."/>
            <person name="Peters L."/>
            <person name="Ovchinnikova G."/>
            <person name="Teshima H."/>
            <person name="Detter J.C."/>
            <person name="Han C."/>
            <person name="Tapia R."/>
            <person name="Land M."/>
            <person name="Hauser L."/>
            <person name="Kyrpides N."/>
            <person name="Ivanova N."/>
            <person name="Pagani I."/>
            <person name="Pester M."/>
            <person name="Spring S."/>
            <person name="Ollivier B."/>
            <person name="Rattei T."/>
            <person name="Klenk H.-P."/>
            <person name="Wagner M."/>
            <person name="Loy A."/>
            <person name="Woyke T."/>
        </authorList>
    </citation>
    <scope>NUCLEOTIDE SEQUENCE [LARGE SCALE GENOMIC DNA]</scope>
    <source>
        <strain evidence="7">ATCC 19365 / DSM 765 / NCIMB 8382 / VKM B-1628</strain>
    </source>
</reference>
<comment type="subcellular location">
    <subcellularLocation>
        <location evidence="1">Membrane</location>
        <topology evidence="1">Multi-pass membrane protein</topology>
    </subcellularLocation>
</comment>